<evidence type="ECO:0000313" key="1">
    <source>
        <dbReference type="EMBL" id="CAG9789177.1"/>
    </source>
</evidence>
<gene>
    <name evidence="1" type="ORF">DIATSA_LOCUS6933</name>
</gene>
<accession>A0A9N9R3B3</accession>
<dbReference type="AlphaFoldDB" id="A0A9N9R3B3"/>
<name>A0A9N9R3B3_9NEOP</name>
<proteinExistence type="predicted"/>
<keyword evidence="2" id="KW-1185">Reference proteome</keyword>
<dbReference type="Proteomes" id="UP001153714">
    <property type="component" value="Chromosome 2"/>
</dbReference>
<organism evidence="1 2">
    <name type="scientific">Diatraea saccharalis</name>
    <name type="common">sugarcane borer</name>
    <dbReference type="NCBI Taxonomy" id="40085"/>
    <lineage>
        <taxon>Eukaryota</taxon>
        <taxon>Metazoa</taxon>
        <taxon>Ecdysozoa</taxon>
        <taxon>Arthropoda</taxon>
        <taxon>Hexapoda</taxon>
        <taxon>Insecta</taxon>
        <taxon>Pterygota</taxon>
        <taxon>Neoptera</taxon>
        <taxon>Endopterygota</taxon>
        <taxon>Lepidoptera</taxon>
        <taxon>Glossata</taxon>
        <taxon>Ditrysia</taxon>
        <taxon>Pyraloidea</taxon>
        <taxon>Crambidae</taxon>
        <taxon>Crambinae</taxon>
        <taxon>Diatraea</taxon>
    </lineage>
</organism>
<dbReference type="EMBL" id="OU893333">
    <property type="protein sequence ID" value="CAG9789177.1"/>
    <property type="molecule type" value="Genomic_DNA"/>
</dbReference>
<evidence type="ECO:0000313" key="2">
    <source>
        <dbReference type="Proteomes" id="UP001153714"/>
    </source>
</evidence>
<reference evidence="1" key="2">
    <citation type="submission" date="2022-10" db="EMBL/GenBank/DDBJ databases">
        <authorList>
            <consortium name="ENA_rothamsted_submissions"/>
            <consortium name="culmorum"/>
            <person name="King R."/>
        </authorList>
    </citation>
    <scope>NUCLEOTIDE SEQUENCE</scope>
</reference>
<sequence length="159" mass="17604">MDDVIQVWSAPNSMTRLPCDIAAPSRNVAMMLWFKDGDRMPIYTSMFEHGLKYNSRKSEIMALKAPKPKQPRIVPSVNIEGVVLKLVHSFKYLGSPDSFKAFCQSFFRAACGCHTHAEPSMSWEYSTTALSGFCCGCLCVLVVKVGTASGQRLLNDQTA</sequence>
<protein>
    <submittedName>
        <fullName evidence="1">Uncharacterized protein</fullName>
    </submittedName>
</protein>
<reference evidence="1" key="1">
    <citation type="submission" date="2021-12" db="EMBL/GenBank/DDBJ databases">
        <authorList>
            <person name="King R."/>
        </authorList>
    </citation>
    <scope>NUCLEOTIDE SEQUENCE</scope>
</reference>
<dbReference type="OrthoDB" id="7126001at2759"/>